<protein>
    <submittedName>
        <fullName evidence="5">AcrR family transcriptional regulator</fullName>
    </submittedName>
</protein>
<evidence type="ECO:0000259" key="4">
    <source>
        <dbReference type="PROSITE" id="PS50977"/>
    </source>
</evidence>
<dbReference type="EMBL" id="JACHJC010000001">
    <property type="protein sequence ID" value="MBB5114142.1"/>
    <property type="molecule type" value="Genomic_DNA"/>
</dbReference>
<dbReference type="Gene3D" id="1.10.357.10">
    <property type="entry name" value="Tetracycline Repressor, domain 2"/>
    <property type="match status" value="1"/>
</dbReference>
<feature type="DNA-binding region" description="H-T-H motif" evidence="2">
    <location>
        <begin position="2"/>
        <end position="21"/>
    </location>
</feature>
<dbReference type="Pfam" id="PF00440">
    <property type="entry name" value="TetR_N"/>
    <property type="match status" value="1"/>
</dbReference>
<dbReference type="Proteomes" id="UP000618986">
    <property type="component" value="Unassembled WGS sequence"/>
</dbReference>
<accession>A0ABR6MIG4</accession>
<reference evidence="5 6" key="1">
    <citation type="submission" date="2020-08" db="EMBL/GenBank/DDBJ databases">
        <title>Sequencing the genomes of 1000 actinobacteria strains.</title>
        <authorList>
            <person name="Klenk H.-P."/>
        </authorList>
    </citation>
    <scope>NUCLEOTIDE SEQUENCE [LARGE SCALE GENOMIC DNA]</scope>
    <source>
        <strain evidence="5 6">DSM 43036</strain>
    </source>
</reference>
<keyword evidence="1 2" id="KW-0238">DNA-binding</keyword>
<feature type="domain" description="HTH tetR-type" evidence="4">
    <location>
        <begin position="1"/>
        <end position="39"/>
    </location>
</feature>
<evidence type="ECO:0000313" key="6">
    <source>
        <dbReference type="Proteomes" id="UP000618986"/>
    </source>
</evidence>
<feature type="region of interest" description="Disordered" evidence="3">
    <location>
        <begin position="87"/>
        <end position="109"/>
    </location>
</feature>
<dbReference type="InterPro" id="IPR001647">
    <property type="entry name" value="HTH_TetR"/>
</dbReference>
<evidence type="ECO:0000256" key="1">
    <source>
        <dbReference type="ARBA" id="ARBA00023125"/>
    </source>
</evidence>
<dbReference type="InterPro" id="IPR009057">
    <property type="entry name" value="Homeodomain-like_sf"/>
</dbReference>
<gene>
    <name evidence="5" type="ORF">FHU28_003981</name>
</gene>
<organism evidence="5 6">
    <name type="scientific">Micromonospora echinospora</name>
    <name type="common">Micromonospora purpurea</name>
    <dbReference type="NCBI Taxonomy" id="1877"/>
    <lineage>
        <taxon>Bacteria</taxon>
        <taxon>Bacillati</taxon>
        <taxon>Actinomycetota</taxon>
        <taxon>Actinomycetes</taxon>
        <taxon>Micromonosporales</taxon>
        <taxon>Micromonosporaceae</taxon>
        <taxon>Micromonospora</taxon>
    </lineage>
</organism>
<dbReference type="PROSITE" id="PS50977">
    <property type="entry name" value="HTH_TETR_2"/>
    <property type="match status" value="1"/>
</dbReference>
<dbReference type="SUPFAM" id="SSF46689">
    <property type="entry name" value="Homeodomain-like"/>
    <property type="match status" value="1"/>
</dbReference>
<proteinExistence type="predicted"/>
<sequence>MTTQQIARAAGIGEATVFRVFTDKEELLQACVAEAMDSTTLLQELRSISLELPLAERLVEAGEALDGYLGRMGAVISALHATGLQRGRAPVDGGGTADEGGAERGRPDPTREAISELFEPEHDRLRHPAGTLAEVFLSLTFGRGRFLARGDAKIGAADLVDLFLHGAVDREETA</sequence>
<keyword evidence="6" id="KW-1185">Reference proteome</keyword>
<evidence type="ECO:0000313" key="5">
    <source>
        <dbReference type="EMBL" id="MBB5114142.1"/>
    </source>
</evidence>
<name>A0ABR6MIG4_MICEC</name>
<evidence type="ECO:0000256" key="3">
    <source>
        <dbReference type="SAM" id="MobiDB-lite"/>
    </source>
</evidence>
<evidence type="ECO:0000256" key="2">
    <source>
        <dbReference type="PROSITE-ProRule" id="PRU00335"/>
    </source>
</evidence>
<comment type="caution">
    <text evidence="5">The sequence shown here is derived from an EMBL/GenBank/DDBJ whole genome shotgun (WGS) entry which is preliminary data.</text>
</comment>